<protein>
    <submittedName>
        <fullName evidence="3">3-oxoadipate CoA-transferase beta subunit</fullName>
    </submittedName>
</protein>
<evidence type="ECO:0000256" key="1">
    <source>
        <dbReference type="ARBA" id="ARBA00007047"/>
    </source>
</evidence>
<dbReference type="PANTHER" id="PTHR13707">
    <property type="entry name" value="KETOACID-COENZYME A TRANSFERASE"/>
    <property type="match status" value="1"/>
</dbReference>
<dbReference type="Proteomes" id="UP000198680">
    <property type="component" value="Unassembled WGS sequence"/>
</dbReference>
<comment type="similarity">
    <text evidence="1">Belongs to the 3-oxoacid CoA-transferase subunit B family.</text>
</comment>
<dbReference type="SMART" id="SM00882">
    <property type="entry name" value="CoA_trans"/>
    <property type="match status" value="1"/>
</dbReference>
<dbReference type="EMBL" id="FNHE01000005">
    <property type="protein sequence ID" value="SDM34644.1"/>
    <property type="molecule type" value="Genomic_DNA"/>
</dbReference>
<dbReference type="SUPFAM" id="SSF100950">
    <property type="entry name" value="NagB/RpiA/CoA transferase-like"/>
    <property type="match status" value="1"/>
</dbReference>
<evidence type="ECO:0000256" key="2">
    <source>
        <dbReference type="ARBA" id="ARBA00022679"/>
    </source>
</evidence>
<keyword evidence="4" id="KW-1185">Reference proteome</keyword>
<dbReference type="PANTHER" id="PTHR13707:SF57">
    <property type="entry name" value="SUCCINYL-COA:3-KETOACID COENZYME A TRANSFERASE SUBUNIT B-RELATED"/>
    <property type="match status" value="1"/>
</dbReference>
<dbReference type="STRING" id="1137991.SAMN05660642_02231"/>
<evidence type="ECO:0000313" key="4">
    <source>
        <dbReference type="Proteomes" id="UP000198680"/>
    </source>
</evidence>
<sequence>MIRPLSPTDVARRVARDIPDGSYVNLGIGLPTLVADVVGPDKEIVYHSENGILGMGPAPTPGEEDPELINAGKQPVTLLPGGSFFHHTDAFVMMRGGHLDVSVLGAFQVSETGDLANWATDEAALPPAVGGAMDLAVGAKRVLVVTTHTTRDGRPKLLAHCTYPLTAAAVVDRVYTDLAVLDVGPEGFVVREVAPGVTPDALQAVTGARLTFPSDLAVVPPG</sequence>
<keyword evidence="2 3" id="KW-0808">Transferase</keyword>
<reference evidence="4" key="1">
    <citation type="submission" date="2016-10" db="EMBL/GenBank/DDBJ databases">
        <authorList>
            <person name="Varghese N."/>
            <person name="Submissions S."/>
        </authorList>
    </citation>
    <scope>NUCLEOTIDE SEQUENCE [LARGE SCALE GENOMIC DNA]</scope>
    <source>
        <strain evidence="4">DSM 45419</strain>
    </source>
</reference>
<dbReference type="InterPro" id="IPR004165">
    <property type="entry name" value="CoA_trans_fam_I"/>
</dbReference>
<dbReference type="AlphaFoldDB" id="A0A1G9SGM5"/>
<dbReference type="GO" id="GO:0008410">
    <property type="term" value="F:CoA-transferase activity"/>
    <property type="evidence" value="ECO:0007669"/>
    <property type="project" value="InterPro"/>
</dbReference>
<dbReference type="InterPro" id="IPR037171">
    <property type="entry name" value="NagB/RpiA_transferase-like"/>
</dbReference>
<accession>A0A1G9SGM5</accession>
<organism evidence="3 4">
    <name type="scientific">Geodermatophilus siccatus</name>
    <dbReference type="NCBI Taxonomy" id="1137991"/>
    <lineage>
        <taxon>Bacteria</taxon>
        <taxon>Bacillati</taxon>
        <taxon>Actinomycetota</taxon>
        <taxon>Actinomycetes</taxon>
        <taxon>Geodermatophilales</taxon>
        <taxon>Geodermatophilaceae</taxon>
        <taxon>Geodermatophilus</taxon>
    </lineage>
</organism>
<dbReference type="RefSeq" id="WP_175479538.1">
    <property type="nucleotide sequence ID" value="NZ_FNHE01000005.1"/>
</dbReference>
<proteinExistence type="inferred from homology"/>
<dbReference type="InterPro" id="IPR012791">
    <property type="entry name" value="3-oxoacid_CoA-transf_B"/>
</dbReference>
<name>A0A1G9SGM5_9ACTN</name>
<dbReference type="NCBIfam" id="TIGR02428">
    <property type="entry name" value="pcaJ_scoB_fam"/>
    <property type="match status" value="1"/>
</dbReference>
<dbReference type="Pfam" id="PF01144">
    <property type="entry name" value="CoA_trans"/>
    <property type="match status" value="1"/>
</dbReference>
<evidence type="ECO:0000313" key="3">
    <source>
        <dbReference type="EMBL" id="SDM34644.1"/>
    </source>
</evidence>
<dbReference type="Gene3D" id="3.40.1080.10">
    <property type="entry name" value="Glutaconate Coenzyme A-transferase"/>
    <property type="match status" value="1"/>
</dbReference>
<gene>
    <name evidence="3" type="ORF">SAMN05660642_02231</name>
</gene>